<dbReference type="InterPro" id="IPR027268">
    <property type="entry name" value="Peptidase_M4/M1_CTD_sf"/>
</dbReference>
<dbReference type="InterPro" id="IPR052759">
    <property type="entry name" value="Metalloprotease_M4"/>
</dbReference>
<keyword evidence="4 8" id="KW-0378">Hydrolase</keyword>
<evidence type="ECO:0000256" key="4">
    <source>
        <dbReference type="ARBA" id="ARBA00022801"/>
    </source>
</evidence>
<dbReference type="Gene3D" id="1.10.390.10">
    <property type="entry name" value="Neutral Protease Domain 2"/>
    <property type="match status" value="1"/>
</dbReference>
<dbReference type="EMBL" id="WLYK01000005">
    <property type="protein sequence ID" value="MTD14778.1"/>
    <property type="molecule type" value="Genomic_DNA"/>
</dbReference>
<accession>A0A7K1FKZ2</accession>
<evidence type="ECO:0000256" key="6">
    <source>
        <dbReference type="ARBA" id="ARBA00023049"/>
    </source>
</evidence>
<dbReference type="InterPro" id="IPR023612">
    <property type="entry name" value="Peptidase_M4"/>
</dbReference>
<gene>
    <name evidence="11" type="ORF">GIS00_12590</name>
</gene>
<evidence type="ECO:0000313" key="11">
    <source>
        <dbReference type="EMBL" id="MTD14778.1"/>
    </source>
</evidence>
<evidence type="ECO:0000256" key="1">
    <source>
        <dbReference type="ARBA" id="ARBA00009388"/>
    </source>
</evidence>
<comment type="subcellular location">
    <subcellularLocation>
        <location evidence="8">Secreted</location>
    </subcellularLocation>
</comment>
<comment type="cofactor">
    <cofactor evidence="8">
        <name>Zn(2+)</name>
        <dbReference type="ChEBI" id="CHEBI:29105"/>
    </cofactor>
</comment>
<dbReference type="GO" id="GO:0004222">
    <property type="term" value="F:metalloendopeptidase activity"/>
    <property type="evidence" value="ECO:0007669"/>
    <property type="project" value="UniProtKB-UniRule"/>
</dbReference>
<dbReference type="PANTHER" id="PTHR43579:SF1">
    <property type="entry name" value="NEUTRAL METALLOPROTEINASE"/>
    <property type="match status" value="1"/>
</dbReference>
<evidence type="ECO:0000259" key="10">
    <source>
        <dbReference type="Pfam" id="PF02868"/>
    </source>
</evidence>
<dbReference type="Pfam" id="PF02868">
    <property type="entry name" value="Peptidase_M4_C"/>
    <property type="match status" value="1"/>
</dbReference>
<evidence type="ECO:0000256" key="5">
    <source>
        <dbReference type="ARBA" id="ARBA00022833"/>
    </source>
</evidence>
<dbReference type="GO" id="GO:0005576">
    <property type="term" value="C:extracellular region"/>
    <property type="evidence" value="ECO:0007669"/>
    <property type="project" value="UniProtKB-SubCell"/>
</dbReference>
<dbReference type="RefSeq" id="WP_154768798.1">
    <property type="nucleotide sequence ID" value="NZ_WLYK01000005.1"/>
</dbReference>
<organism evidence="11 12">
    <name type="scientific">Nakamurella alba</name>
    <dbReference type="NCBI Taxonomy" id="2665158"/>
    <lineage>
        <taxon>Bacteria</taxon>
        <taxon>Bacillati</taxon>
        <taxon>Actinomycetota</taxon>
        <taxon>Actinomycetes</taxon>
        <taxon>Nakamurellales</taxon>
        <taxon>Nakamurellaceae</taxon>
        <taxon>Nakamurella</taxon>
    </lineage>
</organism>
<reference evidence="11 12" key="1">
    <citation type="submission" date="2019-11" db="EMBL/GenBank/DDBJ databases">
        <authorList>
            <person name="Jiang L.-Q."/>
        </authorList>
    </citation>
    <scope>NUCLEOTIDE SEQUENCE [LARGE SCALE GENOMIC DNA]</scope>
    <source>
        <strain evidence="11 12">YIM 132087</strain>
    </source>
</reference>
<evidence type="ECO:0000256" key="2">
    <source>
        <dbReference type="ARBA" id="ARBA00022670"/>
    </source>
</evidence>
<keyword evidence="6 8" id="KW-0482">Metalloprotease</keyword>
<dbReference type="SUPFAM" id="SSF55486">
    <property type="entry name" value="Metalloproteases ('zincins'), catalytic domain"/>
    <property type="match status" value="1"/>
</dbReference>
<dbReference type="AlphaFoldDB" id="A0A7K1FKZ2"/>
<comment type="function">
    <text evidence="8">Extracellular zinc metalloprotease.</text>
</comment>
<evidence type="ECO:0000256" key="3">
    <source>
        <dbReference type="ARBA" id="ARBA00022723"/>
    </source>
</evidence>
<dbReference type="CDD" id="cd09597">
    <property type="entry name" value="M4_TLP"/>
    <property type="match status" value="1"/>
</dbReference>
<sequence>MGHLNCILPPDLLLRVIRDSAAGAPGLRQVESAVLRTVELDGDFRARRAQLASLLPQQRPAVAVAPGGTPTRRIHDQQHSTAYEPGVLVRGEGDDPVDDVSVNQAYDAFGHTYDFFWQVLGRNSIDDAGSPLVGLVHYGTDYDNAFWDGQYMYFGDGDGQTLLDTTAGLDVIGHELSHGVTQYTANLTYQGQSGALNESVSDVFGILVRQRLLGQSAVDADWLIGADVVGPLLLPALRSMKAPGTANKYDNQPATMDEYVETSADNGGVHINSGIPNLAFCTAAMALGGNAWEAPAQIWYSTLTDPALSADADFAAFAGLTVTHAVTAFGDDSAEADAVRAGWDAVKVVPAS</sequence>
<keyword evidence="12" id="KW-1185">Reference proteome</keyword>
<evidence type="ECO:0000256" key="7">
    <source>
        <dbReference type="PIRSR" id="PIRSR623612-1"/>
    </source>
</evidence>
<comment type="caution">
    <text evidence="11">The sequence shown here is derived from an EMBL/GenBank/DDBJ whole genome shotgun (WGS) entry which is preliminary data.</text>
</comment>
<dbReference type="InterPro" id="IPR013856">
    <property type="entry name" value="Peptidase_M4_domain"/>
</dbReference>
<dbReference type="EC" id="3.4.24.-" evidence="8"/>
<feature type="active site" evidence="7">
    <location>
        <position position="175"/>
    </location>
</feature>
<evidence type="ECO:0000259" key="9">
    <source>
        <dbReference type="Pfam" id="PF01447"/>
    </source>
</evidence>
<dbReference type="PANTHER" id="PTHR43579">
    <property type="match status" value="1"/>
</dbReference>
<protein>
    <recommendedName>
        <fullName evidence="8">Neutral metalloproteinase</fullName>
        <ecNumber evidence="8">3.4.24.-</ecNumber>
    </recommendedName>
</protein>
<dbReference type="Proteomes" id="UP000460221">
    <property type="component" value="Unassembled WGS sequence"/>
</dbReference>
<evidence type="ECO:0000256" key="8">
    <source>
        <dbReference type="RuleBase" id="RU366073"/>
    </source>
</evidence>
<feature type="domain" description="Peptidase M4" evidence="9">
    <location>
        <begin position="105"/>
        <end position="182"/>
    </location>
</feature>
<keyword evidence="3" id="KW-0479">Metal-binding</keyword>
<dbReference type="GO" id="GO:0006508">
    <property type="term" value="P:proteolysis"/>
    <property type="evidence" value="ECO:0007669"/>
    <property type="project" value="UniProtKB-KW"/>
</dbReference>
<keyword evidence="8" id="KW-0964">Secreted</keyword>
<feature type="domain" description="Peptidase M4 C-terminal" evidence="10">
    <location>
        <begin position="185"/>
        <end position="348"/>
    </location>
</feature>
<feature type="active site" description="Proton donor" evidence="7">
    <location>
        <position position="270"/>
    </location>
</feature>
<dbReference type="PRINTS" id="PR00730">
    <property type="entry name" value="THERMOLYSIN"/>
</dbReference>
<dbReference type="GO" id="GO:0046872">
    <property type="term" value="F:metal ion binding"/>
    <property type="evidence" value="ECO:0007669"/>
    <property type="project" value="UniProtKB-UniRule"/>
</dbReference>
<dbReference type="Gene3D" id="3.10.170.10">
    <property type="match status" value="1"/>
</dbReference>
<evidence type="ECO:0000313" key="12">
    <source>
        <dbReference type="Proteomes" id="UP000460221"/>
    </source>
</evidence>
<comment type="similarity">
    <text evidence="1 8">Belongs to the peptidase M4 family.</text>
</comment>
<keyword evidence="2 8" id="KW-0645">Protease</keyword>
<name>A0A7K1FKZ2_9ACTN</name>
<dbReference type="InterPro" id="IPR001570">
    <property type="entry name" value="Peptidase_M4_C_domain"/>
</dbReference>
<proteinExistence type="inferred from homology"/>
<dbReference type="Pfam" id="PF01447">
    <property type="entry name" value="Peptidase_M4"/>
    <property type="match status" value="1"/>
</dbReference>
<keyword evidence="5 8" id="KW-0862">Zinc</keyword>